<proteinExistence type="predicted"/>
<dbReference type="AlphaFoldDB" id="A0A5N6GFN2"/>
<protein>
    <submittedName>
        <fullName evidence="2">Uncharacterized protein</fullName>
    </submittedName>
</protein>
<evidence type="ECO:0000313" key="2">
    <source>
        <dbReference type="EMBL" id="KAB8239999.1"/>
    </source>
</evidence>
<evidence type="ECO:0000256" key="1">
    <source>
        <dbReference type="SAM" id="MobiDB-lite"/>
    </source>
</evidence>
<name>A0A5N6GFN2_ASPFL</name>
<accession>A0A5N6GFN2</accession>
<dbReference type="Proteomes" id="UP000325434">
    <property type="component" value="Unassembled WGS sequence"/>
</dbReference>
<gene>
    <name evidence="2" type="ORF">BDV35DRAFT_374883</name>
</gene>
<feature type="compositionally biased region" description="Low complexity" evidence="1">
    <location>
        <begin position="22"/>
        <end position="32"/>
    </location>
</feature>
<organism evidence="2">
    <name type="scientific">Aspergillus flavus</name>
    <dbReference type="NCBI Taxonomy" id="5059"/>
    <lineage>
        <taxon>Eukaryota</taxon>
        <taxon>Fungi</taxon>
        <taxon>Dikarya</taxon>
        <taxon>Ascomycota</taxon>
        <taxon>Pezizomycotina</taxon>
        <taxon>Eurotiomycetes</taxon>
        <taxon>Eurotiomycetidae</taxon>
        <taxon>Eurotiales</taxon>
        <taxon>Aspergillaceae</taxon>
        <taxon>Aspergillus</taxon>
        <taxon>Aspergillus subgen. Circumdati</taxon>
    </lineage>
</organism>
<sequence>MSGETSCPGTVQGPAHRCGQRPPARGGRGAPAAAHTAGAACGAACHALLAAPPTLTGRFCRIDSEYVACRAGRNTSSIESVYASLVITKLLRVGWYSRGKRTYISTDSNPHTQPKGRWGCGAPAAGPAAIAHCPRPGTARAHKSRCREPVRLLTGGRTPTQYSPWRATARLDANPPALSISK</sequence>
<reference evidence="2" key="1">
    <citation type="submission" date="2019-04" db="EMBL/GenBank/DDBJ databases">
        <title>Friends and foes A comparative genomics study of 23 Aspergillus species from section Flavi.</title>
        <authorList>
            <consortium name="DOE Joint Genome Institute"/>
            <person name="Kjaerbolling I."/>
            <person name="Vesth T."/>
            <person name="Frisvad J.C."/>
            <person name="Nybo J.L."/>
            <person name="Theobald S."/>
            <person name="Kildgaard S."/>
            <person name="Isbrandt T."/>
            <person name="Kuo A."/>
            <person name="Sato A."/>
            <person name="Lyhne E.K."/>
            <person name="Kogle M.E."/>
            <person name="Wiebenga A."/>
            <person name="Kun R.S."/>
            <person name="Lubbers R.J."/>
            <person name="Makela M.R."/>
            <person name="Barry K."/>
            <person name="Chovatia M."/>
            <person name="Clum A."/>
            <person name="Daum C."/>
            <person name="Haridas S."/>
            <person name="He G."/>
            <person name="LaButti K."/>
            <person name="Lipzen A."/>
            <person name="Mondo S."/>
            <person name="Riley R."/>
            <person name="Salamov A."/>
            <person name="Simmons B.A."/>
            <person name="Magnuson J.K."/>
            <person name="Henrissat B."/>
            <person name="Mortensen U.H."/>
            <person name="Larsen T.O."/>
            <person name="Devries R.P."/>
            <person name="Grigoriev I.V."/>
            <person name="Machida M."/>
            <person name="Baker S.E."/>
            <person name="Andersen M.R."/>
        </authorList>
    </citation>
    <scope>NUCLEOTIDE SEQUENCE [LARGE SCALE GENOMIC DNA]</scope>
    <source>
        <strain evidence="2">CBS 121.62</strain>
    </source>
</reference>
<dbReference type="EMBL" id="ML734804">
    <property type="protein sequence ID" value="KAB8239999.1"/>
    <property type="molecule type" value="Genomic_DNA"/>
</dbReference>
<feature type="region of interest" description="Disordered" evidence="1">
    <location>
        <begin position="1"/>
        <end position="32"/>
    </location>
</feature>